<keyword evidence="1" id="KW-0805">Transcription regulation</keyword>
<dbReference type="SMART" id="SM00345">
    <property type="entry name" value="HTH_GNTR"/>
    <property type="match status" value="1"/>
</dbReference>
<evidence type="ECO:0000259" key="4">
    <source>
        <dbReference type="PROSITE" id="PS50949"/>
    </source>
</evidence>
<evidence type="ECO:0000256" key="1">
    <source>
        <dbReference type="ARBA" id="ARBA00023015"/>
    </source>
</evidence>
<dbReference type="Proteomes" id="UP000730618">
    <property type="component" value="Unassembled WGS sequence"/>
</dbReference>
<sequence>MNKHNKKLDSKSPLPLHYQLQEIIRFEALNGDLADKNGKMPTEIELMARFEVSRITVRQALSKLVDQGLLHRERGKGTFLKTNHAEHWTGQLLGFSETITASGFTPGGKTLKYGVAKTLADEIKSKLMVQTAWELKRLRYADDLPIAIEHSYFPEAIGMRLEQQELGSVLTYAYMEKELGVTLRNGTQNISAKNAGKQEAKMLGIVEGTALLSITRIIYAADQTPVEYLEAVYRPDYFQYTVQLQR</sequence>
<evidence type="ECO:0000256" key="2">
    <source>
        <dbReference type="ARBA" id="ARBA00023125"/>
    </source>
</evidence>
<comment type="caution">
    <text evidence="5">The sequence shown here is derived from an EMBL/GenBank/DDBJ whole genome shotgun (WGS) entry which is preliminary data.</text>
</comment>
<evidence type="ECO:0000313" key="5">
    <source>
        <dbReference type="EMBL" id="CAG7616850.1"/>
    </source>
</evidence>
<name>A0ABM8VAL8_9BACL</name>
<dbReference type="InterPro" id="IPR000524">
    <property type="entry name" value="Tscrpt_reg_HTH_GntR"/>
</dbReference>
<accession>A0ABM8VAL8</accession>
<feature type="domain" description="HTH gntR-type" evidence="4">
    <location>
        <begin position="14"/>
        <end position="83"/>
    </location>
</feature>
<dbReference type="PANTHER" id="PTHR44846:SF1">
    <property type="entry name" value="MANNOSYL-D-GLYCERATE TRANSPORT_METABOLISM SYSTEM REPRESSOR MNGR-RELATED"/>
    <property type="match status" value="1"/>
</dbReference>
<dbReference type="InterPro" id="IPR011663">
    <property type="entry name" value="UTRA"/>
</dbReference>
<dbReference type="PANTHER" id="PTHR44846">
    <property type="entry name" value="MANNOSYL-D-GLYCERATE TRANSPORT/METABOLISM SYSTEM REPRESSOR MNGR-RELATED"/>
    <property type="match status" value="1"/>
</dbReference>
<proteinExistence type="predicted"/>
<dbReference type="EMBL" id="CAJVCE010000001">
    <property type="protein sequence ID" value="CAG7616850.1"/>
    <property type="molecule type" value="Genomic_DNA"/>
</dbReference>
<dbReference type="SMART" id="SM00866">
    <property type="entry name" value="UTRA"/>
    <property type="match status" value="1"/>
</dbReference>
<dbReference type="Pfam" id="PF07702">
    <property type="entry name" value="UTRA"/>
    <property type="match status" value="1"/>
</dbReference>
<evidence type="ECO:0000313" key="6">
    <source>
        <dbReference type="Proteomes" id="UP000730618"/>
    </source>
</evidence>
<dbReference type="PROSITE" id="PS50949">
    <property type="entry name" value="HTH_GNTR"/>
    <property type="match status" value="1"/>
</dbReference>
<reference evidence="5 6" key="1">
    <citation type="submission" date="2021-06" db="EMBL/GenBank/DDBJ databases">
        <authorList>
            <person name="Criscuolo A."/>
        </authorList>
    </citation>
    <scope>NUCLEOTIDE SEQUENCE [LARGE SCALE GENOMIC DNA]</scope>
    <source>
        <strain evidence="6">CIP 111802</strain>
    </source>
</reference>
<gene>
    <name evidence="5" type="primary">nagR_2</name>
    <name evidence="5" type="ORF">PAECIP111802_00335</name>
</gene>
<evidence type="ECO:0000256" key="3">
    <source>
        <dbReference type="ARBA" id="ARBA00023163"/>
    </source>
</evidence>
<dbReference type="Pfam" id="PF00392">
    <property type="entry name" value="GntR"/>
    <property type="match status" value="1"/>
</dbReference>
<dbReference type="CDD" id="cd07377">
    <property type="entry name" value="WHTH_GntR"/>
    <property type="match status" value="1"/>
</dbReference>
<keyword evidence="6" id="KW-1185">Reference proteome</keyword>
<keyword evidence="2" id="KW-0238">DNA-binding</keyword>
<dbReference type="InterPro" id="IPR050679">
    <property type="entry name" value="Bact_HTH_transcr_reg"/>
</dbReference>
<organism evidence="5 6">
    <name type="scientific">Paenibacillus allorhizosphaerae</name>
    <dbReference type="NCBI Taxonomy" id="2849866"/>
    <lineage>
        <taxon>Bacteria</taxon>
        <taxon>Bacillati</taxon>
        <taxon>Bacillota</taxon>
        <taxon>Bacilli</taxon>
        <taxon>Bacillales</taxon>
        <taxon>Paenibacillaceae</taxon>
        <taxon>Paenibacillus</taxon>
    </lineage>
</organism>
<dbReference type="RefSeq" id="WP_218096706.1">
    <property type="nucleotide sequence ID" value="NZ_CAJVCE010000001.1"/>
</dbReference>
<keyword evidence="3" id="KW-0804">Transcription</keyword>
<protein>
    <submittedName>
        <fullName evidence="5">HTH-type transcriptional repressor NagR</fullName>
    </submittedName>
</protein>